<proteinExistence type="predicted"/>
<comment type="caution">
    <text evidence="1">The sequence shown here is derived from an EMBL/GenBank/DDBJ whole genome shotgun (WGS) entry which is preliminary data.</text>
</comment>
<accession>A0AC60QEC9</accession>
<dbReference type="EMBL" id="JABSTQ010009146">
    <property type="protein sequence ID" value="KAG0432501.1"/>
    <property type="molecule type" value="Genomic_DNA"/>
</dbReference>
<reference evidence="1 2" key="1">
    <citation type="journal article" date="2020" name="Cell">
        <title>Large-Scale Comparative Analyses of Tick Genomes Elucidate Their Genetic Diversity and Vector Capacities.</title>
        <authorList>
            <consortium name="Tick Genome and Microbiome Consortium (TIGMIC)"/>
            <person name="Jia N."/>
            <person name="Wang J."/>
            <person name="Shi W."/>
            <person name="Du L."/>
            <person name="Sun Y."/>
            <person name="Zhan W."/>
            <person name="Jiang J.F."/>
            <person name="Wang Q."/>
            <person name="Zhang B."/>
            <person name="Ji P."/>
            <person name="Bell-Sakyi L."/>
            <person name="Cui X.M."/>
            <person name="Yuan T.T."/>
            <person name="Jiang B.G."/>
            <person name="Yang W.F."/>
            <person name="Lam T.T."/>
            <person name="Chang Q.C."/>
            <person name="Ding S.J."/>
            <person name="Wang X.J."/>
            <person name="Zhu J.G."/>
            <person name="Ruan X.D."/>
            <person name="Zhao L."/>
            <person name="Wei J.T."/>
            <person name="Ye R.Z."/>
            <person name="Que T.C."/>
            <person name="Du C.H."/>
            <person name="Zhou Y.H."/>
            <person name="Cheng J.X."/>
            <person name="Dai P.F."/>
            <person name="Guo W.B."/>
            <person name="Han X.H."/>
            <person name="Huang E.J."/>
            <person name="Li L.F."/>
            <person name="Wei W."/>
            <person name="Gao Y.C."/>
            <person name="Liu J.Z."/>
            <person name="Shao H.Z."/>
            <person name="Wang X."/>
            <person name="Wang C.C."/>
            <person name="Yang T.C."/>
            <person name="Huo Q.B."/>
            <person name="Li W."/>
            <person name="Chen H.Y."/>
            <person name="Chen S.E."/>
            <person name="Zhou L.G."/>
            <person name="Ni X.B."/>
            <person name="Tian J.H."/>
            <person name="Sheng Y."/>
            <person name="Liu T."/>
            <person name="Pan Y.S."/>
            <person name="Xia L.Y."/>
            <person name="Li J."/>
            <person name="Zhao F."/>
            <person name="Cao W.C."/>
        </authorList>
    </citation>
    <scope>NUCLEOTIDE SEQUENCE [LARGE SCALE GENOMIC DNA]</scope>
    <source>
        <strain evidence="1">Iper-2018</strain>
    </source>
</reference>
<name>A0AC60QEC9_IXOPE</name>
<evidence type="ECO:0000313" key="2">
    <source>
        <dbReference type="Proteomes" id="UP000805193"/>
    </source>
</evidence>
<keyword evidence="2" id="KW-1185">Reference proteome</keyword>
<sequence length="128" mass="13960">MNHACEQGSIPQEWTHATVTFIQNPGKPLIIENLRPISLTSCGGNGRKLSGADSKTSSKRHDITLWTPKQDSLGKLQDSLKEAANIIAKHVHTMGLRCAPQKTEPVLIKRGISQDPTVQQVYLPIGGQ</sequence>
<evidence type="ECO:0000313" key="1">
    <source>
        <dbReference type="EMBL" id="KAG0432501.1"/>
    </source>
</evidence>
<dbReference type="Proteomes" id="UP000805193">
    <property type="component" value="Unassembled WGS sequence"/>
</dbReference>
<protein>
    <submittedName>
        <fullName evidence="1">Uncharacterized protein</fullName>
    </submittedName>
</protein>
<gene>
    <name evidence="1" type="ORF">HPB47_020783</name>
</gene>
<organism evidence="1 2">
    <name type="scientific">Ixodes persulcatus</name>
    <name type="common">Taiga tick</name>
    <dbReference type="NCBI Taxonomy" id="34615"/>
    <lineage>
        <taxon>Eukaryota</taxon>
        <taxon>Metazoa</taxon>
        <taxon>Ecdysozoa</taxon>
        <taxon>Arthropoda</taxon>
        <taxon>Chelicerata</taxon>
        <taxon>Arachnida</taxon>
        <taxon>Acari</taxon>
        <taxon>Parasitiformes</taxon>
        <taxon>Ixodida</taxon>
        <taxon>Ixodoidea</taxon>
        <taxon>Ixodidae</taxon>
        <taxon>Ixodinae</taxon>
        <taxon>Ixodes</taxon>
    </lineage>
</organism>